<gene>
    <name evidence="2" type="ORF">PPL_04344</name>
</gene>
<dbReference type="GO" id="GO:0031012">
    <property type="term" value="C:extracellular matrix"/>
    <property type="evidence" value="ECO:0007669"/>
    <property type="project" value="TreeGrafter"/>
</dbReference>
<protein>
    <recommendedName>
        <fullName evidence="1">Carbohydrate binding domain-containing protein</fullName>
    </recommendedName>
</protein>
<dbReference type="SMART" id="SM01063">
    <property type="entry name" value="CBM49"/>
    <property type="match status" value="1"/>
</dbReference>
<comment type="caution">
    <text evidence="2">The sequence shown here is derived from an EMBL/GenBank/DDBJ whole genome shotgun (WGS) entry which is preliminary data.</text>
</comment>
<dbReference type="GO" id="GO:0030198">
    <property type="term" value="P:extracellular matrix organization"/>
    <property type="evidence" value="ECO:0007669"/>
    <property type="project" value="TreeGrafter"/>
</dbReference>
<dbReference type="GeneID" id="31359831"/>
<dbReference type="Proteomes" id="UP000001396">
    <property type="component" value="Unassembled WGS sequence"/>
</dbReference>
<dbReference type="OMA" id="WIVINCA"/>
<dbReference type="InterPro" id="IPR019028">
    <property type="entry name" value="CBM_49"/>
</dbReference>
<dbReference type="STRING" id="670386.D3B7A8"/>
<dbReference type="RefSeq" id="XP_020434768.1">
    <property type="nucleotide sequence ID" value="XM_020575248.1"/>
</dbReference>
<dbReference type="InterPro" id="IPR027417">
    <property type="entry name" value="P-loop_NTPase"/>
</dbReference>
<evidence type="ECO:0000313" key="2">
    <source>
        <dbReference type="EMBL" id="EFA82651.1"/>
    </source>
</evidence>
<name>D3B7A8_HETP5</name>
<dbReference type="Pfam" id="PF09478">
    <property type="entry name" value="CBM49"/>
    <property type="match status" value="1"/>
</dbReference>
<organism evidence="2 3">
    <name type="scientific">Heterostelium pallidum (strain ATCC 26659 / Pp 5 / PN500)</name>
    <name type="common">Cellular slime mold</name>
    <name type="synonym">Polysphondylium pallidum</name>
    <dbReference type="NCBI Taxonomy" id="670386"/>
    <lineage>
        <taxon>Eukaryota</taxon>
        <taxon>Amoebozoa</taxon>
        <taxon>Evosea</taxon>
        <taxon>Eumycetozoa</taxon>
        <taxon>Dictyostelia</taxon>
        <taxon>Acytosteliales</taxon>
        <taxon>Acytosteliaceae</taxon>
        <taxon>Heterostelium</taxon>
    </lineage>
</organism>
<sequence length="707" mass="80329">MSNNTKNNIPIESLPYDFTIPDHILDYEGIKLDDKLISPRTEIVTSITDHLDKNGTLLLNSAPKTGKTHIAQFVEKELIRSKPMAYIRRFSFKWPSSRSESSASSSEQDFINLWVQYTGMSFSDWMTLSDSHPVYLIIDEVHKLYDSRHRFHSLFWPLIVAKKTAHIFLLAGYDVLVELEFPFDLESIISKQFNSMSLLLSENAYLDLIGSFESLHSVTFPNTIIDKIWCDTNGHVGLIRSILEYISTDNKLLQAMKSVVSIKQLESTLFMFLISSDYSELVKNTSAAPTLSNFNNQCHIDDQPHWGFLDVVISGIEISSYRSPAIEVFRLGYLITVPIKPRIEPKIEPTASDGVKRLLIESLRHFSSENIAKYSTWTSLDDKTLPIFEEIWHQEFFYSATAAQGPSYICPNTGTKLKAAKRDVDFFICNNNNGVDDSFVDTWAIKIISNGEDRQYYVDRMNLLSSDSIDYDNKQATQRNLSDPSKFSSIRHMINDWLVVDFTIASNIQLPPTHDEHLLIVAYSDDFKTFTIYGTNFVDLNIYNITLNNSMIINDIALFSLLFVALTCLSAVNSTFIVGTCDSSKCGAGQVCICEGGVSHCVLLDQCHDVAIVQTIERSWVENGQSFTLYRVHIFNYGPRTLKNIAIQTDCTLDPRDQSSVWNIEYHNGFFSLPSYGQGIATGREFVFGYIDRGMRSPNLFIRALQY</sequence>
<dbReference type="PANTHER" id="PTHR33239">
    <property type="entry name" value="CELLULOSE-BINDING DOMAIN-CONTAINING PROTEIN-RELATED"/>
    <property type="match status" value="1"/>
</dbReference>
<dbReference type="InterPro" id="IPR052879">
    <property type="entry name" value="Dd_Spore_Germination_Stalk"/>
</dbReference>
<dbReference type="GO" id="GO:0005201">
    <property type="term" value="F:extracellular matrix structural constituent"/>
    <property type="evidence" value="ECO:0007669"/>
    <property type="project" value="TreeGrafter"/>
</dbReference>
<evidence type="ECO:0000313" key="3">
    <source>
        <dbReference type="Proteomes" id="UP000001396"/>
    </source>
</evidence>
<dbReference type="EMBL" id="ADBJ01000018">
    <property type="protein sequence ID" value="EFA82651.1"/>
    <property type="molecule type" value="Genomic_DNA"/>
</dbReference>
<proteinExistence type="predicted"/>
<evidence type="ECO:0000259" key="1">
    <source>
        <dbReference type="SMART" id="SM01063"/>
    </source>
</evidence>
<dbReference type="SUPFAM" id="SSF52540">
    <property type="entry name" value="P-loop containing nucleoside triphosphate hydrolases"/>
    <property type="match status" value="1"/>
</dbReference>
<feature type="domain" description="Carbohydrate binding" evidence="1">
    <location>
        <begin position="610"/>
        <end position="695"/>
    </location>
</feature>
<accession>D3B7A8</accession>
<reference evidence="2 3" key="1">
    <citation type="journal article" date="2011" name="Genome Res.">
        <title>Phylogeny-wide analysis of social amoeba genomes highlights ancient origins for complex intercellular communication.</title>
        <authorList>
            <person name="Heidel A.J."/>
            <person name="Lawal H.M."/>
            <person name="Felder M."/>
            <person name="Schilde C."/>
            <person name="Helps N.R."/>
            <person name="Tunggal B."/>
            <person name="Rivero F."/>
            <person name="John U."/>
            <person name="Schleicher M."/>
            <person name="Eichinger L."/>
            <person name="Platzer M."/>
            <person name="Noegel A.A."/>
            <person name="Schaap P."/>
            <person name="Gloeckner G."/>
        </authorList>
    </citation>
    <scope>NUCLEOTIDE SEQUENCE [LARGE SCALE GENOMIC DNA]</scope>
    <source>
        <strain evidence="3">ATCC 26659 / Pp 5 / PN500</strain>
    </source>
</reference>
<dbReference type="GO" id="GO:0030246">
    <property type="term" value="F:carbohydrate binding"/>
    <property type="evidence" value="ECO:0007669"/>
    <property type="project" value="InterPro"/>
</dbReference>
<dbReference type="InParanoid" id="D3B7A8"/>
<keyword evidence="3" id="KW-1185">Reference proteome</keyword>
<dbReference type="AlphaFoldDB" id="D3B7A8"/>